<comment type="caution">
    <text evidence="2">The sequence shown here is derived from an EMBL/GenBank/DDBJ whole genome shotgun (WGS) entry which is preliminary data.</text>
</comment>
<gene>
    <name evidence="2" type="ORF">S12H4_16055</name>
</gene>
<dbReference type="EMBL" id="BARW01007747">
    <property type="protein sequence ID" value="GAI75703.1"/>
    <property type="molecule type" value="Genomic_DNA"/>
</dbReference>
<dbReference type="InterPro" id="IPR024951">
    <property type="entry name" value="Sulfurylase_cat_dom"/>
</dbReference>
<feature type="non-terminal residue" evidence="2">
    <location>
        <position position="90"/>
    </location>
</feature>
<dbReference type="PANTHER" id="PTHR43509:SF1">
    <property type="entry name" value="SULFATE ADENYLYLTRANSFERASE"/>
    <property type="match status" value="1"/>
</dbReference>
<dbReference type="Gene3D" id="3.40.50.620">
    <property type="entry name" value="HUPs"/>
    <property type="match status" value="1"/>
</dbReference>
<dbReference type="InterPro" id="IPR014729">
    <property type="entry name" value="Rossmann-like_a/b/a_fold"/>
</dbReference>
<accession>X1R5A0</accession>
<dbReference type="PANTHER" id="PTHR43509">
    <property type="match status" value="1"/>
</dbReference>
<proteinExistence type="predicted"/>
<organism evidence="2">
    <name type="scientific">marine sediment metagenome</name>
    <dbReference type="NCBI Taxonomy" id="412755"/>
    <lineage>
        <taxon>unclassified sequences</taxon>
        <taxon>metagenomes</taxon>
        <taxon>ecological metagenomes</taxon>
    </lineage>
</organism>
<reference evidence="2" key="1">
    <citation type="journal article" date="2014" name="Front. Microbiol.">
        <title>High frequency of phylogenetically diverse reductive dehalogenase-homologous genes in deep subseafloor sedimentary metagenomes.</title>
        <authorList>
            <person name="Kawai M."/>
            <person name="Futagami T."/>
            <person name="Toyoda A."/>
            <person name="Takaki Y."/>
            <person name="Nishi S."/>
            <person name="Hori S."/>
            <person name="Arai W."/>
            <person name="Tsubouchi T."/>
            <person name="Morono Y."/>
            <person name="Uchiyama I."/>
            <person name="Ito T."/>
            <person name="Fujiyama A."/>
            <person name="Inagaki F."/>
            <person name="Takami H."/>
        </authorList>
    </citation>
    <scope>NUCLEOTIDE SEQUENCE</scope>
    <source>
        <strain evidence="2">Expedition CK06-06</strain>
    </source>
</reference>
<protein>
    <recommendedName>
        <fullName evidence="1">Sulphate adenylyltransferase catalytic domain-containing protein</fullName>
    </recommendedName>
</protein>
<feature type="domain" description="Sulphate adenylyltransferase catalytic" evidence="1">
    <location>
        <begin position="22"/>
        <end position="89"/>
    </location>
</feature>
<dbReference type="Pfam" id="PF01747">
    <property type="entry name" value="ATP-sulfurylase"/>
    <property type="match status" value="1"/>
</dbReference>
<evidence type="ECO:0000313" key="2">
    <source>
        <dbReference type="EMBL" id="GAI75703.1"/>
    </source>
</evidence>
<name>X1R5A0_9ZZZZ</name>
<dbReference type="SUPFAM" id="SSF52374">
    <property type="entry name" value="Nucleotidylyl transferase"/>
    <property type="match status" value="1"/>
</dbReference>
<dbReference type="AlphaFoldDB" id="X1R5A0"/>
<sequence>MNDYALGGSIYLHKSKPSAYENYNLSPKETRALFKEKGWNEIVAFQTRNPPHIGHEYVQKAALTVVDGLFINPIIGKKKKGDFTDEVILE</sequence>
<evidence type="ECO:0000259" key="1">
    <source>
        <dbReference type="Pfam" id="PF01747"/>
    </source>
</evidence>
<dbReference type="GO" id="GO:0004781">
    <property type="term" value="F:sulfate adenylyltransferase (ATP) activity"/>
    <property type="evidence" value="ECO:0007669"/>
    <property type="project" value="InterPro"/>
</dbReference>